<dbReference type="FunFam" id="3.40.50.300:FF:000126">
    <property type="entry name" value="Galactose/methyl galactoside import ATP-binding protein MglA"/>
    <property type="match status" value="1"/>
</dbReference>
<sequence>MSLALEKFLMAEAGGIKMAANEFVLEMNNISKQFPGVKALDNVTLKVRKGTVHAIMGENGAGKSTLMKCLFGIYEPDSGEIVLNGQKITIKNSREALDLGISMIHQELHPVRDRNVMENIWLGRFPIKNYGFMKLVDEKKMYVETEKLLSRLDIDIKPNELVKNLSASKIQYIEIAKAISYNAKIIIMDEPTSSLTENEVAHLFDLIRTLKKEGVSIIYISHKIDEIFEIADEVTIMRDGKVVGTWDTEALTEDMIISKMVGREMTNRFPIRNSRPGEIILKVENLTSPLPKSFKNVSFELRKGEILGIGGLVGSQRTELVEAIFGLRSIASGKIFIKGKEAVIRSPIDAKRYGLALLTEERRSTGIFPDLNITENATIANISKYIGRFLLLNDKIRKDDTTQMVKTLRIKTPSLRTLIRDLSGGNQQKVLLARWLLTSPEILILDEPTRGIDVGAKYEIYTIMNELTMQGKSIIMISSEMPELLGMADRIMVMCEGYLSGILDKEEATEEKIMRLASKYTN</sequence>
<dbReference type="Gene3D" id="3.40.50.300">
    <property type="entry name" value="P-loop containing nucleotide triphosphate hydrolases"/>
    <property type="match status" value="2"/>
</dbReference>
<dbReference type="EC" id="7.5.2.11" evidence="11"/>
<dbReference type="CDD" id="cd03216">
    <property type="entry name" value="ABC_Carb_Monos_I"/>
    <property type="match status" value="1"/>
</dbReference>
<dbReference type="AlphaFoldDB" id="A0A1M4VPI0"/>
<evidence type="ECO:0000256" key="11">
    <source>
        <dbReference type="RuleBase" id="RU367029"/>
    </source>
</evidence>
<evidence type="ECO:0000256" key="5">
    <source>
        <dbReference type="ARBA" id="ARBA00022597"/>
    </source>
</evidence>
<keyword evidence="5 11" id="KW-0762">Sugar transport</keyword>
<dbReference type="GO" id="GO:0016887">
    <property type="term" value="F:ATP hydrolysis activity"/>
    <property type="evidence" value="ECO:0007669"/>
    <property type="project" value="InterPro"/>
</dbReference>
<evidence type="ECO:0000256" key="1">
    <source>
        <dbReference type="ARBA" id="ARBA00004202"/>
    </source>
</evidence>
<keyword evidence="7 11" id="KW-0547">Nucleotide-binding</keyword>
<dbReference type="InterPro" id="IPR050107">
    <property type="entry name" value="ABC_carbohydrate_import_ATPase"/>
</dbReference>
<dbReference type="Pfam" id="PF00005">
    <property type="entry name" value="ABC_tran"/>
    <property type="match status" value="2"/>
</dbReference>
<accession>A0A1M4VPI0</accession>
<gene>
    <name evidence="13" type="ORF">SAMN02745195_00949</name>
</gene>
<comment type="function">
    <text evidence="11">Part of an ABC transporter complex involved in carbohydrate import. Could be involved in ribose, galactose and/or methyl galactoside import. Responsible for energy coupling to the transport system.</text>
</comment>
<keyword evidence="10 11" id="KW-0472">Membrane</keyword>
<dbReference type="InterPro" id="IPR003593">
    <property type="entry name" value="AAA+_ATPase"/>
</dbReference>
<comment type="similarity">
    <text evidence="11">Belongs to the ABC transporter superfamily.</text>
</comment>
<evidence type="ECO:0000256" key="7">
    <source>
        <dbReference type="ARBA" id="ARBA00022741"/>
    </source>
</evidence>
<keyword evidence="8 11" id="KW-0067">ATP-binding</keyword>
<dbReference type="PANTHER" id="PTHR43790">
    <property type="entry name" value="CARBOHYDRATE TRANSPORT ATP-BINDING PROTEIN MG119-RELATED"/>
    <property type="match status" value="1"/>
</dbReference>
<dbReference type="GO" id="GO:0043211">
    <property type="term" value="F:ABC-type carbohydrate transporter activity"/>
    <property type="evidence" value="ECO:0007669"/>
    <property type="project" value="UniProtKB-UniRule"/>
</dbReference>
<proteinExistence type="inferred from homology"/>
<evidence type="ECO:0000256" key="4">
    <source>
        <dbReference type="ARBA" id="ARBA00022475"/>
    </source>
</evidence>
<evidence type="ECO:0000256" key="8">
    <source>
        <dbReference type="ARBA" id="ARBA00022840"/>
    </source>
</evidence>
<dbReference type="EMBL" id="FQUR01000009">
    <property type="protein sequence ID" value="SHE70785.1"/>
    <property type="molecule type" value="Genomic_DNA"/>
</dbReference>
<evidence type="ECO:0000256" key="2">
    <source>
        <dbReference type="ARBA" id="ARBA00004533"/>
    </source>
</evidence>
<dbReference type="PROSITE" id="PS50893">
    <property type="entry name" value="ABC_TRANSPORTER_2"/>
    <property type="match status" value="2"/>
</dbReference>
<dbReference type="PANTHER" id="PTHR43790:SF7">
    <property type="entry name" value="GALACTOSE_METHYL GALACTOSIDE IMPORT ATP-BINDING PROTEIN MGLA"/>
    <property type="match status" value="1"/>
</dbReference>
<evidence type="ECO:0000256" key="3">
    <source>
        <dbReference type="ARBA" id="ARBA00022448"/>
    </source>
</evidence>
<dbReference type="CDD" id="cd03215">
    <property type="entry name" value="ABC_Carb_Monos_II"/>
    <property type="match status" value="1"/>
</dbReference>
<dbReference type="Proteomes" id="UP000184127">
    <property type="component" value="Unassembled WGS sequence"/>
</dbReference>
<keyword evidence="3 11" id="KW-0813">Transport</keyword>
<keyword evidence="6" id="KW-0677">Repeat</keyword>
<dbReference type="GO" id="GO:0015749">
    <property type="term" value="P:monosaccharide transmembrane transport"/>
    <property type="evidence" value="ECO:0007669"/>
    <property type="project" value="UniProtKB-ARBA"/>
</dbReference>
<evidence type="ECO:0000259" key="12">
    <source>
        <dbReference type="PROSITE" id="PS50893"/>
    </source>
</evidence>
<comment type="catalytic activity">
    <reaction evidence="11">
        <text>D-galactose(out) + ATP + H2O = D-galactose(in) + ADP + phosphate + H(+)</text>
        <dbReference type="Rhea" id="RHEA:60156"/>
        <dbReference type="ChEBI" id="CHEBI:4139"/>
        <dbReference type="ChEBI" id="CHEBI:15377"/>
        <dbReference type="ChEBI" id="CHEBI:15378"/>
        <dbReference type="ChEBI" id="CHEBI:30616"/>
        <dbReference type="ChEBI" id="CHEBI:43474"/>
        <dbReference type="ChEBI" id="CHEBI:456216"/>
        <dbReference type="EC" id="7.5.2.11"/>
    </reaction>
</comment>
<organism evidence="13 14">
    <name type="scientific">Thermoanaerobacter uzonensis DSM 18761</name>
    <dbReference type="NCBI Taxonomy" id="1123369"/>
    <lineage>
        <taxon>Bacteria</taxon>
        <taxon>Bacillati</taxon>
        <taxon>Bacillota</taxon>
        <taxon>Clostridia</taxon>
        <taxon>Thermoanaerobacterales</taxon>
        <taxon>Thermoanaerobacteraceae</taxon>
        <taxon>Thermoanaerobacter</taxon>
    </lineage>
</organism>
<reference evidence="14" key="1">
    <citation type="submission" date="2016-11" db="EMBL/GenBank/DDBJ databases">
        <authorList>
            <person name="Varghese N."/>
            <person name="Submissions S."/>
        </authorList>
    </citation>
    <scope>NUCLEOTIDE SEQUENCE [LARGE SCALE GENOMIC DNA]</scope>
    <source>
        <strain evidence="14">DSM 18761</strain>
    </source>
</reference>
<evidence type="ECO:0000313" key="13">
    <source>
        <dbReference type="EMBL" id="SHE70785.1"/>
    </source>
</evidence>
<dbReference type="GO" id="GO:0005886">
    <property type="term" value="C:plasma membrane"/>
    <property type="evidence" value="ECO:0007669"/>
    <property type="project" value="UniProtKB-SubCell"/>
</dbReference>
<comment type="subcellular location">
    <subcellularLocation>
        <location evidence="2">Cell inner membrane</location>
    </subcellularLocation>
    <subcellularLocation>
        <location evidence="1 11">Cell membrane</location>
        <topology evidence="1 11">Peripheral membrane protein</topology>
    </subcellularLocation>
</comment>
<dbReference type="FunFam" id="3.40.50.300:FF:000127">
    <property type="entry name" value="Ribose import ATP-binding protein RbsA"/>
    <property type="match status" value="1"/>
</dbReference>
<feature type="domain" description="ABC transporter" evidence="12">
    <location>
        <begin position="25"/>
        <end position="264"/>
    </location>
</feature>
<dbReference type="InterPro" id="IPR027417">
    <property type="entry name" value="P-loop_NTPase"/>
</dbReference>
<evidence type="ECO:0000256" key="10">
    <source>
        <dbReference type="ARBA" id="ARBA00023136"/>
    </source>
</evidence>
<evidence type="ECO:0000256" key="9">
    <source>
        <dbReference type="ARBA" id="ARBA00022967"/>
    </source>
</evidence>
<feature type="domain" description="ABC transporter" evidence="12">
    <location>
        <begin position="274"/>
        <end position="521"/>
    </location>
</feature>
<keyword evidence="14" id="KW-1185">Reference proteome</keyword>
<keyword evidence="4 11" id="KW-1003">Cell membrane</keyword>
<evidence type="ECO:0000256" key="6">
    <source>
        <dbReference type="ARBA" id="ARBA00022737"/>
    </source>
</evidence>
<dbReference type="InterPro" id="IPR017871">
    <property type="entry name" value="ABC_transporter-like_CS"/>
</dbReference>
<dbReference type="GO" id="GO:0005524">
    <property type="term" value="F:ATP binding"/>
    <property type="evidence" value="ECO:0007669"/>
    <property type="project" value="UniProtKB-UniRule"/>
</dbReference>
<keyword evidence="9 11" id="KW-1278">Translocase</keyword>
<dbReference type="SMART" id="SM00382">
    <property type="entry name" value="AAA"/>
    <property type="match status" value="2"/>
</dbReference>
<dbReference type="InterPro" id="IPR003439">
    <property type="entry name" value="ABC_transporter-like_ATP-bd"/>
</dbReference>
<protein>
    <recommendedName>
        <fullName evidence="11">Ribose/galactose/methyl galactoside import ATP-binding protein</fullName>
        <ecNumber evidence="11">7.5.2.11</ecNumber>
    </recommendedName>
</protein>
<dbReference type="PROSITE" id="PS00211">
    <property type="entry name" value="ABC_TRANSPORTER_1"/>
    <property type="match status" value="1"/>
</dbReference>
<name>A0A1M4VPI0_9THEO</name>
<evidence type="ECO:0000313" key="14">
    <source>
        <dbReference type="Proteomes" id="UP000184127"/>
    </source>
</evidence>
<dbReference type="SUPFAM" id="SSF52540">
    <property type="entry name" value="P-loop containing nucleoside triphosphate hydrolases"/>
    <property type="match status" value="2"/>
</dbReference>